<dbReference type="InterPro" id="IPR035069">
    <property type="entry name" value="TTHA1013/TTHA0281-like"/>
</dbReference>
<dbReference type="Proteomes" id="UP000176648">
    <property type="component" value="Unassembled WGS sequence"/>
</dbReference>
<evidence type="ECO:0008006" key="3">
    <source>
        <dbReference type="Google" id="ProtNLM"/>
    </source>
</evidence>
<proteinExistence type="predicted"/>
<protein>
    <recommendedName>
        <fullName evidence="3">HicB family protein</fullName>
    </recommendedName>
</protein>
<gene>
    <name evidence="1" type="ORF">A2122_01925</name>
</gene>
<dbReference type="Gene3D" id="3.30.160.250">
    <property type="match status" value="1"/>
</dbReference>
<dbReference type="EMBL" id="MHKU01000003">
    <property type="protein sequence ID" value="OGY97306.1"/>
    <property type="molecule type" value="Genomic_DNA"/>
</dbReference>
<comment type="caution">
    <text evidence="1">The sequence shown here is derived from an EMBL/GenBank/DDBJ whole genome shotgun (WGS) entry which is preliminary data.</text>
</comment>
<dbReference type="AlphaFoldDB" id="A0A1G2C7W8"/>
<sequence>MKYKNTLQRGSARFIVFREGDTWYGTCLDFNIVEEGTTAREALLLLFEAVEGYLESARKIKARPAVLNQRADAEYEMMWTKLRAAKSKVKEIDSKSIYSFGELSIGKRALAPA</sequence>
<name>A0A1G2C7W8_9BACT</name>
<evidence type="ECO:0000313" key="2">
    <source>
        <dbReference type="Proteomes" id="UP000176648"/>
    </source>
</evidence>
<dbReference type="SUPFAM" id="SSF143100">
    <property type="entry name" value="TTHA1013/TTHA0281-like"/>
    <property type="match status" value="1"/>
</dbReference>
<accession>A0A1G2C7W8</accession>
<evidence type="ECO:0000313" key="1">
    <source>
        <dbReference type="EMBL" id="OGY97306.1"/>
    </source>
</evidence>
<reference evidence="1 2" key="1">
    <citation type="journal article" date="2016" name="Nat. Commun.">
        <title>Thousands of microbial genomes shed light on interconnected biogeochemical processes in an aquifer system.</title>
        <authorList>
            <person name="Anantharaman K."/>
            <person name="Brown C.T."/>
            <person name="Hug L.A."/>
            <person name="Sharon I."/>
            <person name="Castelle C.J."/>
            <person name="Probst A.J."/>
            <person name="Thomas B.C."/>
            <person name="Singh A."/>
            <person name="Wilkins M.J."/>
            <person name="Karaoz U."/>
            <person name="Brodie E.L."/>
            <person name="Williams K.H."/>
            <person name="Hubbard S.S."/>
            <person name="Banfield J.F."/>
        </authorList>
    </citation>
    <scope>NUCLEOTIDE SEQUENCE [LARGE SCALE GENOMIC DNA]</scope>
</reference>
<organism evidence="1 2">
    <name type="scientific">Candidatus Liptonbacteria bacterium GWB1_49_6</name>
    <dbReference type="NCBI Taxonomy" id="1798644"/>
    <lineage>
        <taxon>Bacteria</taxon>
        <taxon>Candidatus Liptoniibacteriota</taxon>
    </lineage>
</organism>
<dbReference type="STRING" id="1798644.A2122_01925"/>